<evidence type="ECO:0000256" key="2">
    <source>
        <dbReference type="ARBA" id="ARBA00009695"/>
    </source>
</evidence>
<dbReference type="Gene3D" id="1.10.10.10">
    <property type="entry name" value="Winged helix-like DNA-binding domain superfamily/Winged helix DNA-binding domain"/>
    <property type="match status" value="3"/>
</dbReference>
<dbReference type="InterPro" id="IPR053925">
    <property type="entry name" value="RecX_HTH_3rd"/>
</dbReference>
<dbReference type="Pfam" id="PF21981">
    <property type="entry name" value="RecX_HTH3"/>
    <property type="match status" value="1"/>
</dbReference>
<evidence type="ECO:0000259" key="7">
    <source>
        <dbReference type="Pfam" id="PF21981"/>
    </source>
</evidence>
<dbReference type="PANTHER" id="PTHR33602">
    <property type="entry name" value="REGULATORY PROTEIN RECX FAMILY PROTEIN"/>
    <property type="match status" value="1"/>
</dbReference>
<dbReference type="PANTHER" id="PTHR33602:SF1">
    <property type="entry name" value="REGULATORY PROTEIN RECX FAMILY PROTEIN"/>
    <property type="match status" value="1"/>
</dbReference>
<dbReference type="Proteomes" id="UP000030902">
    <property type="component" value="Chromosome"/>
</dbReference>
<accession>A0A6S4GRZ7</accession>
<protein>
    <recommendedName>
        <fullName evidence="3 5">Regulatory protein RecX</fullName>
    </recommendedName>
</protein>
<proteinExistence type="inferred from homology"/>
<keyword evidence="9" id="KW-1185">Reference proteome</keyword>
<evidence type="ECO:0000256" key="4">
    <source>
        <dbReference type="ARBA" id="ARBA00022490"/>
    </source>
</evidence>
<dbReference type="Pfam" id="PF02631">
    <property type="entry name" value="RecX_HTH2"/>
    <property type="match status" value="1"/>
</dbReference>
<dbReference type="AlphaFoldDB" id="A0A6S4GRZ7"/>
<evidence type="ECO:0000256" key="3">
    <source>
        <dbReference type="ARBA" id="ARBA00018111"/>
    </source>
</evidence>
<reference evidence="8 9" key="1">
    <citation type="journal article" date="2015" name="Proc. Natl. Acad. Sci. U.S.A.">
        <title>Cultivation of a human-associated TM7 phylotype reveals a reduced genome and epibiotic parasitic lifestyle.</title>
        <authorList>
            <person name="He X."/>
            <person name="McLean J.S."/>
            <person name="Edlund A."/>
            <person name="Yooseph S."/>
            <person name="Hall A.P."/>
            <person name="Liu S.Y."/>
            <person name="Dorrestein P.C."/>
            <person name="Esquenazi E."/>
            <person name="Hunter R.C."/>
            <person name="Cheng G."/>
            <person name="Nelson K.E."/>
            <person name="Lux R."/>
            <person name="Shi W."/>
        </authorList>
    </citation>
    <scope>NUCLEOTIDE SEQUENCE [LARGE SCALE GENOMIC DNA]</scope>
    <source>
        <strain evidence="8 9">TM7x</strain>
    </source>
</reference>
<dbReference type="InterPro" id="IPR036388">
    <property type="entry name" value="WH-like_DNA-bd_sf"/>
</dbReference>
<dbReference type="GO" id="GO:0005737">
    <property type="term" value="C:cytoplasm"/>
    <property type="evidence" value="ECO:0007669"/>
    <property type="project" value="UniProtKB-SubCell"/>
</dbReference>
<comment type="subcellular location">
    <subcellularLocation>
        <location evidence="1 5">Cytoplasm</location>
    </subcellularLocation>
</comment>
<comment type="similarity">
    <text evidence="2 5">Belongs to the RecX family.</text>
</comment>
<sequence length="217" mass="25871">MKITDISLQARDKNRVNVSVDGKYRFSLDVFQVGELGVKIGREYTEEEISKLEDDSQFGKLYARSIEYCLMRPRAIKEVRDYLRRKTLATRRRSVKTGKIIERPGIKLEITERVLDRLIEKKYLDDEKFARFWFEQRFIKKGASIRRLKLELAQKGIDNTTIESLVKENIRSDDEELRKVIDKKRYRYSDQQKLMQYLARQGFSYDDIKKALENPKD</sequence>
<evidence type="ECO:0000256" key="1">
    <source>
        <dbReference type="ARBA" id="ARBA00004496"/>
    </source>
</evidence>
<evidence type="ECO:0000313" key="8">
    <source>
        <dbReference type="EMBL" id="AJA06906.1"/>
    </source>
</evidence>
<dbReference type="GO" id="GO:0006282">
    <property type="term" value="P:regulation of DNA repair"/>
    <property type="evidence" value="ECO:0007669"/>
    <property type="project" value="UniProtKB-UniRule"/>
</dbReference>
<evidence type="ECO:0000259" key="6">
    <source>
        <dbReference type="Pfam" id="PF02631"/>
    </source>
</evidence>
<feature type="domain" description="RecX third three-helical" evidence="7">
    <location>
        <begin position="173"/>
        <end position="212"/>
    </location>
</feature>
<dbReference type="RefSeq" id="WP_039327752.1">
    <property type="nucleotide sequence ID" value="NZ_CP007496.1"/>
</dbReference>
<evidence type="ECO:0000313" key="9">
    <source>
        <dbReference type="Proteomes" id="UP000030902"/>
    </source>
</evidence>
<feature type="domain" description="RecX second three-helical" evidence="6">
    <location>
        <begin position="125"/>
        <end position="163"/>
    </location>
</feature>
<gene>
    <name evidence="5" type="primary">recX</name>
    <name evidence="8" type="ORF">TM7x_03130</name>
</gene>
<organism evidence="8 9">
    <name type="scientific">Candidatus Nanosynbacter lyticus</name>
    <dbReference type="NCBI Taxonomy" id="2093824"/>
    <lineage>
        <taxon>Bacteria</taxon>
        <taxon>Candidatus Saccharimonadota</taxon>
        <taxon>Candidatus Saccharimonadia</taxon>
        <taxon>Candidatus Nanosynbacterales</taxon>
        <taxon>Candidatus Nanosynbacteraceae</taxon>
        <taxon>Candidatus Nanosynbacter</taxon>
    </lineage>
</organism>
<dbReference type="KEGG" id="sox:TM7x_03130"/>
<comment type="function">
    <text evidence="5">Modulates RecA activity.</text>
</comment>
<name>A0A6S4GRZ7_9BACT</name>
<dbReference type="EMBL" id="CP007496">
    <property type="protein sequence ID" value="AJA06906.1"/>
    <property type="molecule type" value="Genomic_DNA"/>
</dbReference>
<evidence type="ECO:0000256" key="5">
    <source>
        <dbReference type="HAMAP-Rule" id="MF_01114"/>
    </source>
</evidence>
<keyword evidence="4 5" id="KW-0963">Cytoplasm</keyword>
<dbReference type="InterPro" id="IPR053924">
    <property type="entry name" value="RecX_HTH_2nd"/>
</dbReference>
<dbReference type="InterPro" id="IPR003783">
    <property type="entry name" value="Regulatory_RecX"/>
</dbReference>
<dbReference type="HAMAP" id="MF_01114">
    <property type="entry name" value="RecX"/>
    <property type="match status" value="1"/>
</dbReference>